<dbReference type="EMBL" id="JAHKNI010000001">
    <property type="protein sequence ID" value="MBU3061054.1"/>
    <property type="molecule type" value="Genomic_DNA"/>
</dbReference>
<organism evidence="5 6">
    <name type="scientific">Nocardia albiluteola</name>
    <dbReference type="NCBI Taxonomy" id="2842303"/>
    <lineage>
        <taxon>Bacteria</taxon>
        <taxon>Bacillati</taxon>
        <taxon>Actinomycetota</taxon>
        <taxon>Actinomycetes</taxon>
        <taxon>Mycobacteriales</taxon>
        <taxon>Nocardiaceae</taxon>
        <taxon>Nocardia</taxon>
    </lineage>
</organism>
<dbReference type="CDD" id="cd04433">
    <property type="entry name" value="AFD_class_I"/>
    <property type="match status" value="1"/>
</dbReference>
<reference evidence="5 6" key="1">
    <citation type="submission" date="2021-06" db="EMBL/GenBank/DDBJ databases">
        <title>Actinomycetes sequencing.</title>
        <authorList>
            <person name="Shan Q."/>
        </authorList>
    </citation>
    <scope>NUCLEOTIDE SEQUENCE [LARGE SCALE GENOMIC DNA]</scope>
    <source>
        <strain evidence="5 6">NEAU-G5</strain>
    </source>
</reference>
<feature type="domain" description="AMP-binding enzyme C-terminal" evidence="4">
    <location>
        <begin position="455"/>
        <end position="530"/>
    </location>
</feature>
<dbReference type="Gene3D" id="3.40.50.12780">
    <property type="entry name" value="N-terminal domain of ligase-like"/>
    <property type="match status" value="1"/>
</dbReference>
<evidence type="ECO:0000313" key="5">
    <source>
        <dbReference type="EMBL" id="MBU3061054.1"/>
    </source>
</evidence>
<comment type="similarity">
    <text evidence="1">Belongs to the ATP-dependent AMP-binding enzyme family.</text>
</comment>
<dbReference type="InterPro" id="IPR025110">
    <property type="entry name" value="AMP-bd_C"/>
</dbReference>
<dbReference type="Gene3D" id="3.30.300.30">
    <property type="match status" value="1"/>
</dbReference>
<dbReference type="Pfam" id="PF00501">
    <property type="entry name" value="AMP-binding"/>
    <property type="match status" value="1"/>
</dbReference>
<proteinExistence type="inferred from homology"/>
<feature type="domain" description="AMP-dependent synthetase/ligase" evidence="3">
    <location>
        <begin position="57"/>
        <end position="407"/>
    </location>
</feature>
<evidence type="ECO:0000313" key="6">
    <source>
        <dbReference type="Proteomes" id="UP000733379"/>
    </source>
</evidence>
<dbReference type="PANTHER" id="PTHR43201:SF5">
    <property type="entry name" value="MEDIUM-CHAIN ACYL-COA LIGASE ACSF2, MITOCHONDRIAL"/>
    <property type="match status" value="1"/>
</dbReference>
<evidence type="ECO:0000256" key="1">
    <source>
        <dbReference type="ARBA" id="ARBA00006432"/>
    </source>
</evidence>
<protein>
    <submittedName>
        <fullName evidence="5">Acyl-CoA synthetase</fullName>
    </submittedName>
</protein>
<dbReference type="InterPro" id="IPR042099">
    <property type="entry name" value="ANL_N_sf"/>
</dbReference>
<evidence type="ECO:0000256" key="2">
    <source>
        <dbReference type="ARBA" id="ARBA00022598"/>
    </source>
</evidence>
<evidence type="ECO:0000259" key="4">
    <source>
        <dbReference type="Pfam" id="PF13193"/>
    </source>
</evidence>
<dbReference type="Proteomes" id="UP000733379">
    <property type="component" value="Unassembled WGS sequence"/>
</dbReference>
<keyword evidence="6" id="KW-1185">Reference proteome</keyword>
<dbReference type="PANTHER" id="PTHR43201">
    <property type="entry name" value="ACYL-COA SYNTHETASE"/>
    <property type="match status" value="1"/>
</dbReference>
<dbReference type="InterPro" id="IPR045851">
    <property type="entry name" value="AMP-bd_C_sf"/>
</dbReference>
<dbReference type="Pfam" id="PF13193">
    <property type="entry name" value="AMP-binding_C"/>
    <property type="match status" value="1"/>
</dbReference>
<dbReference type="InterPro" id="IPR000873">
    <property type="entry name" value="AMP-dep_synth/lig_dom"/>
</dbReference>
<evidence type="ECO:0000259" key="3">
    <source>
        <dbReference type="Pfam" id="PF00501"/>
    </source>
</evidence>
<gene>
    <name evidence="5" type="ORF">KO481_05890</name>
</gene>
<dbReference type="InterPro" id="IPR020845">
    <property type="entry name" value="AMP-binding_CS"/>
</dbReference>
<dbReference type="RefSeq" id="WP_215915818.1">
    <property type="nucleotide sequence ID" value="NZ_JAHKNI010000001.1"/>
</dbReference>
<dbReference type="PROSITE" id="PS00455">
    <property type="entry name" value="AMP_BINDING"/>
    <property type="match status" value="1"/>
</dbReference>
<comment type="caution">
    <text evidence="5">The sequence shown here is derived from an EMBL/GenBank/DDBJ whole genome shotgun (WGS) entry which is preliminary data.</text>
</comment>
<sequence length="539" mass="57443">MTVGLLRALGARAWAELECLWLCAVSGVVGIDSPATLLSAGNALLRYGAMPAALRLSAARHGDRAALIDELGTLSYTELDDRSNRLANQWRRRGLRAGEGVAILARNHRGLLDAVFAAAKCGARIIMLNTDFGGPQLSDVAARERVDLLVYDEEYESILGDLSPRRGAYRAWTDTRDTGTLESLIAAGSPAAPPIPGIGARVVLLTSGTTGTPKGAQHPEPRSLEPLGAILSKVPFRTREVTECPAPLFHTLGFGMAMLAVGFGSTLVIRRRFDPMRVLDSMSRHRATALIAVPVMLARLAELDPSEFAARDLSALRIIFVAGSQLGADLCRRATALFGPVVYNLYGSTEVAYATVATPTDLAAEPGCVGAPMLGAVVKILDAAGDELPAGRTGRIFVGNAIQFEGYTGGGGKERIGKLMSSGDLGHFDLAGRLFIDGRDDDMIVSGGENVFPAEVEELLNAHSGIREAAVIGVPDDDFGTRLKAFVVPEDGANLTEDEVKSLVRASLARYKVPREVVFLEELPRNPTGKILKRILQEL</sequence>
<accession>A0ABS6ASP1</accession>
<dbReference type="SUPFAM" id="SSF56801">
    <property type="entry name" value="Acetyl-CoA synthetase-like"/>
    <property type="match status" value="1"/>
</dbReference>
<name>A0ABS6ASP1_9NOCA</name>
<keyword evidence="2" id="KW-0436">Ligase</keyword>